<gene>
    <name evidence="3" type="ORF">EV356DRAFT_469013</name>
</gene>
<dbReference type="OrthoDB" id="5430812at2759"/>
<dbReference type="GO" id="GO:0050897">
    <property type="term" value="F:cobalt ion binding"/>
    <property type="evidence" value="ECO:0007669"/>
    <property type="project" value="TreeGrafter"/>
</dbReference>
<dbReference type="PANTHER" id="PTHR46494:SF1">
    <property type="entry name" value="CORA FAMILY METAL ION TRANSPORTER (EUROFUNG)"/>
    <property type="match status" value="1"/>
</dbReference>
<keyword evidence="2" id="KW-0472">Membrane</keyword>
<dbReference type="GO" id="GO:0005886">
    <property type="term" value="C:plasma membrane"/>
    <property type="evidence" value="ECO:0007669"/>
    <property type="project" value="UniProtKB-SubCell"/>
</dbReference>
<dbReference type="PANTHER" id="PTHR46494">
    <property type="entry name" value="CORA FAMILY METAL ION TRANSPORTER (EUROFUNG)"/>
    <property type="match status" value="1"/>
</dbReference>
<name>A0A6A6H5I5_VIRVR</name>
<dbReference type="AlphaFoldDB" id="A0A6A6H5I5"/>
<accession>A0A6A6H5I5</accession>
<reference evidence="3" key="1">
    <citation type="journal article" date="2020" name="Stud. Mycol.">
        <title>101 Dothideomycetes genomes: a test case for predicting lifestyles and emergence of pathogens.</title>
        <authorList>
            <person name="Haridas S."/>
            <person name="Albert R."/>
            <person name="Binder M."/>
            <person name="Bloem J."/>
            <person name="Labutti K."/>
            <person name="Salamov A."/>
            <person name="Andreopoulos B."/>
            <person name="Baker S."/>
            <person name="Barry K."/>
            <person name="Bills G."/>
            <person name="Bluhm B."/>
            <person name="Cannon C."/>
            <person name="Castanera R."/>
            <person name="Culley D."/>
            <person name="Daum C."/>
            <person name="Ezra D."/>
            <person name="Gonzalez J."/>
            <person name="Henrissat B."/>
            <person name="Kuo A."/>
            <person name="Liang C."/>
            <person name="Lipzen A."/>
            <person name="Lutzoni F."/>
            <person name="Magnuson J."/>
            <person name="Mondo S."/>
            <person name="Nolan M."/>
            <person name="Ohm R."/>
            <person name="Pangilinan J."/>
            <person name="Park H.-J."/>
            <person name="Ramirez L."/>
            <person name="Alfaro M."/>
            <person name="Sun H."/>
            <person name="Tritt A."/>
            <person name="Yoshinaga Y."/>
            <person name="Zwiers L.-H."/>
            <person name="Turgeon B."/>
            <person name="Goodwin S."/>
            <person name="Spatafora J."/>
            <person name="Crous P."/>
            <person name="Grigoriev I."/>
        </authorList>
    </citation>
    <scope>NUCLEOTIDE SEQUENCE</scope>
    <source>
        <strain evidence="3">Tuck. ex Michener</strain>
    </source>
</reference>
<evidence type="ECO:0000313" key="4">
    <source>
        <dbReference type="Proteomes" id="UP000800092"/>
    </source>
</evidence>
<dbReference type="SUPFAM" id="SSF143865">
    <property type="entry name" value="CorA soluble domain-like"/>
    <property type="match status" value="1"/>
</dbReference>
<dbReference type="GO" id="GO:0015095">
    <property type="term" value="F:magnesium ion transmembrane transporter activity"/>
    <property type="evidence" value="ECO:0007669"/>
    <property type="project" value="TreeGrafter"/>
</dbReference>
<feature type="transmembrane region" description="Helical" evidence="2">
    <location>
        <begin position="542"/>
        <end position="564"/>
    </location>
</feature>
<keyword evidence="2" id="KW-0812">Transmembrane</keyword>
<evidence type="ECO:0008006" key="5">
    <source>
        <dbReference type="Google" id="ProtNLM"/>
    </source>
</evidence>
<protein>
    <recommendedName>
        <fullName evidence="5">ADP-ribosylation factor</fullName>
    </recommendedName>
</protein>
<evidence type="ECO:0000256" key="1">
    <source>
        <dbReference type="ARBA" id="ARBA00004651"/>
    </source>
</evidence>
<dbReference type="Proteomes" id="UP000800092">
    <property type="component" value="Unassembled WGS sequence"/>
</dbReference>
<dbReference type="GO" id="GO:0015087">
    <property type="term" value="F:cobalt ion transmembrane transporter activity"/>
    <property type="evidence" value="ECO:0007669"/>
    <property type="project" value="TreeGrafter"/>
</dbReference>
<sequence length="595" mass="68329">MRGLVERRPSMSTSELVEVPTADEALPEYYRDIGCPQLSHALKDLDDKSNLREIEHAVTSPYSRNFFVDFGDDDAWCAFDLDVDTISSILEKPRPSSLYTRWINIWYPFEHQTTLEAIGRRYDLSPRLLGTMCSDPRNPKGTTTANGSKGSSSFFAAAHQPIKYLRHLQAQAIELEEGWKGWSVPDVEEPAMLPDMNHYQIADEVWHYTSVDWGRKYVCLGYNSVYNVRLKPSEDVDEQLRYQDLPEGKRIWNWLLLCDDRTVISITEDPFPFNGRHFTGEERSAILFLRRNLLNIFLQISKASDTTKKSPLATLPIRKSVGNSHEETLHRPSDAPGLLFYFLFDDWYSHYSLVIRREHRYQAELNKMRHDMLLKAELKHIDRLHHIGRQLAVLKRLYQSYESIVDHVLEKQTATMASLANSHIVMTTEESGQVAASQPQVAEEDSLLGVSISSAARVRFVRLKHRIRLYALSEIQDCLDQKEALVFMNFNLIAIKESYAVERLTRITLLLGKVTILFMPVSLMSAYFGAQLSDVNYTVLNYWISFGVIFFLSVLALIIFGAVSGTMDGKMITRPVSRVLIDMTKRAWQAKKKNN</sequence>
<dbReference type="InterPro" id="IPR045861">
    <property type="entry name" value="CorA_cytoplasmic_dom"/>
</dbReference>
<dbReference type="EMBL" id="ML991809">
    <property type="protein sequence ID" value="KAF2233187.1"/>
    <property type="molecule type" value="Genomic_DNA"/>
</dbReference>
<evidence type="ECO:0000313" key="3">
    <source>
        <dbReference type="EMBL" id="KAF2233187.1"/>
    </source>
</evidence>
<evidence type="ECO:0000256" key="2">
    <source>
        <dbReference type="SAM" id="Phobius"/>
    </source>
</evidence>
<organism evidence="3 4">
    <name type="scientific">Viridothelium virens</name>
    <name type="common">Speckled blister lichen</name>
    <name type="synonym">Trypethelium virens</name>
    <dbReference type="NCBI Taxonomy" id="1048519"/>
    <lineage>
        <taxon>Eukaryota</taxon>
        <taxon>Fungi</taxon>
        <taxon>Dikarya</taxon>
        <taxon>Ascomycota</taxon>
        <taxon>Pezizomycotina</taxon>
        <taxon>Dothideomycetes</taxon>
        <taxon>Dothideomycetes incertae sedis</taxon>
        <taxon>Trypetheliales</taxon>
        <taxon>Trypetheliaceae</taxon>
        <taxon>Viridothelium</taxon>
    </lineage>
</organism>
<comment type="subcellular location">
    <subcellularLocation>
        <location evidence="1">Cell membrane</location>
        <topology evidence="1">Multi-pass membrane protein</topology>
    </subcellularLocation>
</comment>
<feature type="transmembrane region" description="Helical" evidence="2">
    <location>
        <begin position="510"/>
        <end position="530"/>
    </location>
</feature>
<proteinExistence type="predicted"/>
<keyword evidence="2" id="KW-1133">Transmembrane helix</keyword>
<keyword evidence="4" id="KW-1185">Reference proteome</keyword>
<dbReference type="GO" id="GO:0000287">
    <property type="term" value="F:magnesium ion binding"/>
    <property type="evidence" value="ECO:0007669"/>
    <property type="project" value="TreeGrafter"/>
</dbReference>